<comment type="caution">
    <text evidence="2">The sequence shown here is derived from an EMBL/GenBank/DDBJ whole genome shotgun (WGS) entry which is preliminary data.</text>
</comment>
<reference evidence="3" key="1">
    <citation type="submission" date="2017-12" db="EMBL/GenBank/DDBJ databases">
        <title>Draft genome sequence of Telmatospirillum siberiense 26-4b1T, an acidotolerant peatland alphaproteobacterium potentially involved in sulfur cycling.</title>
        <authorList>
            <person name="Hausmann B."/>
            <person name="Pjevac P."/>
            <person name="Schreck K."/>
            <person name="Herbold C.W."/>
            <person name="Daims H."/>
            <person name="Wagner M."/>
            <person name="Pester M."/>
            <person name="Loy A."/>
        </authorList>
    </citation>
    <scope>NUCLEOTIDE SEQUENCE [LARGE SCALE GENOMIC DNA]</scope>
    <source>
        <strain evidence="3">26-4b1</strain>
    </source>
</reference>
<evidence type="ECO:0000313" key="2">
    <source>
        <dbReference type="EMBL" id="PKU25639.1"/>
    </source>
</evidence>
<dbReference type="AlphaFoldDB" id="A0A2N3PZ35"/>
<accession>A0A2N3PZ35</accession>
<evidence type="ECO:0008006" key="4">
    <source>
        <dbReference type="Google" id="ProtNLM"/>
    </source>
</evidence>
<keyword evidence="3" id="KW-1185">Reference proteome</keyword>
<feature type="transmembrane region" description="Helical" evidence="1">
    <location>
        <begin position="64"/>
        <end position="89"/>
    </location>
</feature>
<keyword evidence="1" id="KW-1133">Transmembrane helix</keyword>
<name>A0A2N3PZ35_9PROT</name>
<organism evidence="2 3">
    <name type="scientific">Telmatospirillum siberiense</name>
    <dbReference type="NCBI Taxonomy" id="382514"/>
    <lineage>
        <taxon>Bacteria</taxon>
        <taxon>Pseudomonadati</taxon>
        <taxon>Pseudomonadota</taxon>
        <taxon>Alphaproteobacteria</taxon>
        <taxon>Rhodospirillales</taxon>
        <taxon>Rhodospirillaceae</taxon>
        <taxon>Telmatospirillum</taxon>
    </lineage>
</organism>
<feature type="transmembrane region" description="Helical" evidence="1">
    <location>
        <begin position="39"/>
        <end position="58"/>
    </location>
</feature>
<dbReference type="OrthoDB" id="5959103at2"/>
<evidence type="ECO:0000256" key="1">
    <source>
        <dbReference type="SAM" id="Phobius"/>
    </source>
</evidence>
<gene>
    <name evidence="2" type="ORF">CWS72_06165</name>
</gene>
<evidence type="ECO:0000313" key="3">
    <source>
        <dbReference type="Proteomes" id="UP000233293"/>
    </source>
</evidence>
<dbReference type="Proteomes" id="UP000233293">
    <property type="component" value="Unassembled WGS sequence"/>
</dbReference>
<dbReference type="EMBL" id="PIUM01000004">
    <property type="protein sequence ID" value="PKU25639.1"/>
    <property type="molecule type" value="Genomic_DNA"/>
</dbReference>
<dbReference type="RefSeq" id="WP_101249694.1">
    <property type="nucleotide sequence ID" value="NZ_PIUM01000004.1"/>
</dbReference>
<proteinExistence type="predicted"/>
<keyword evidence="1" id="KW-0472">Membrane</keyword>
<keyword evidence="1" id="KW-0812">Transmembrane</keyword>
<sequence>MAPVYRSHERFERGIDRLERRLPGQWAGRLRRLRSPGAGWLRVPVGTLLILGGVFSFLPVLGLWMLPLGLLLLAYDIPLLKTPIGGTLVRGERLWRRWRRRGKN</sequence>
<protein>
    <recommendedName>
        <fullName evidence="4">Tryptophan synthase subunit beta</fullName>
    </recommendedName>
</protein>